<keyword evidence="1" id="KW-1133">Transmembrane helix</keyword>
<dbReference type="AlphaFoldDB" id="A0A7E4VJN8"/>
<evidence type="ECO:0000313" key="2">
    <source>
        <dbReference type="Proteomes" id="UP000492821"/>
    </source>
</evidence>
<accession>A0A7E4VJN8</accession>
<keyword evidence="1" id="KW-0472">Membrane</keyword>
<protein>
    <submittedName>
        <fullName evidence="3">Secreted protein</fullName>
    </submittedName>
</protein>
<dbReference type="WBParaSite" id="Pan_g22026.t1">
    <property type="protein sequence ID" value="Pan_g22026.t1"/>
    <property type="gene ID" value="Pan_g22026"/>
</dbReference>
<evidence type="ECO:0000313" key="3">
    <source>
        <dbReference type="WBParaSite" id="Pan_g22026.t1"/>
    </source>
</evidence>
<reference evidence="3" key="2">
    <citation type="submission" date="2020-10" db="UniProtKB">
        <authorList>
            <consortium name="WormBaseParasite"/>
        </authorList>
    </citation>
    <scope>IDENTIFICATION</scope>
</reference>
<sequence length="104" mass="12314">MTIVVFWCCYYVMVLQFVHFFSKFSDIPGELLIFCFHQTTNFFVIIHFLRRTWLIPLSRSVLKRADLPGCVTVNTRRRSTAEPCSTYLDSLKFFACWWRGIGES</sequence>
<evidence type="ECO:0000256" key="1">
    <source>
        <dbReference type="SAM" id="Phobius"/>
    </source>
</evidence>
<keyword evidence="1" id="KW-0812">Transmembrane</keyword>
<proteinExistence type="predicted"/>
<organism evidence="2 3">
    <name type="scientific">Panagrellus redivivus</name>
    <name type="common">Microworm</name>
    <dbReference type="NCBI Taxonomy" id="6233"/>
    <lineage>
        <taxon>Eukaryota</taxon>
        <taxon>Metazoa</taxon>
        <taxon>Ecdysozoa</taxon>
        <taxon>Nematoda</taxon>
        <taxon>Chromadorea</taxon>
        <taxon>Rhabditida</taxon>
        <taxon>Tylenchina</taxon>
        <taxon>Panagrolaimomorpha</taxon>
        <taxon>Panagrolaimoidea</taxon>
        <taxon>Panagrolaimidae</taxon>
        <taxon>Panagrellus</taxon>
    </lineage>
</organism>
<feature type="transmembrane region" description="Helical" evidence="1">
    <location>
        <begin position="7"/>
        <end position="25"/>
    </location>
</feature>
<dbReference type="Proteomes" id="UP000492821">
    <property type="component" value="Unassembled WGS sequence"/>
</dbReference>
<keyword evidence="2" id="KW-1185">Reference proteome</keyword>
<reference evidence="2" key="1">
    <citation type="journal article" date="2013" name="Genetics">
        <title>The draft genome and transcriptome of Panagrellus redivivus are shaped by the harsh demands of a free-living lifestyle.</title>
        <authorList>
            <person name="Srinivasan J."/>
            <person name="Dillman A.R."/>
            <person name="Macchietto M.G."/>
            <person name="Heikkinen L."/>
            <person name="Lakso M."/>
            <person name="Fracchia K.M."/>
            <person name="Antoshechkin I."/>
            <person name="Mortazavi A."/>
            <person name="Wong G."/>
            <person name="Sternberg P.W."/>
        </authorList>
    </citation>
    <scope>NUCLEOTIDE SEQUENCE [LARGE SCALE GENOMIC DNA]</scope>
    <source>
        <strain evidence="2">MT8872</strain>
    </source>
</reference>
<name>A0A7E4VJN8_PANRE</name>
<feature type="transmembrane region" description="Helical" evidence="1">
    <location>
        <begin position="31"/>
        <end position="49"/>
    </location>
</feature>